<dbReference type="GO" id="GO:0008170">
    <property type="term" value="F:N-methyltransferase activity"/>
    <property type="evidence" value="ECO:0007669"/>
    <property type="project" value="InterPro"/>
</dbReference>
<name>A0A0R1VC31_9LACO</name>
<dbReference type="Gene3D" id="1.10.150.470">
    <property type="match status" value="1"/>
</dbReference>
<dbReference type="InterPro" id="IPR016843">
    <property type="entry name" value="S-AdoMet-dep_Ade-MeTrfase_prd"/>
</dbReference>
<evidence type="ECO:0000259" key="1">
    <source>
        <dbReference type="Pfam" id="PF02384"/>
    </source>
</evidence>
<protein>
    <submittedName>
        <fullName evidence="3">Adenine-specific DNA methylase</fullName>
    </submittedName>
</protein>
<dbReference type="CDD" id="cd02440">
    <property type="entry name" value="AdoMet_MTases"/>
    <property type="match status" value="1"/>
</dbReference>
<sequence length="337" mass="37851">MKIEKIRDAYQNFDKTISLLQTELGTSYLDALIESGDNLLDNGHVMVENERPTLAVKKQLEEYYERILKAALSSEELRQVLQFALVKANQYDRIQANHQMTPDAIGFLVAYLIEHITDKSQTEKILDIAVGTGNLLTTIYNHLAQNGYEKLKLYGVDNDDTLLAIAGMSSQLQGITAQFYHQDAVTDLVIPKMDMVVSDLPVGYYPQDKNVENFETKAQKGHSYAHHLLIEQALLQLKPGGYAFFLVPRGLFESEEAKGLLKVIQKQGHFQGLLNLPVELFSSQKSQKALLLLQRRGGGAKQAAPVLLGEIPSFKEARAFSTFIQQVDDWIVKNIKN</sequence>
<dbReference type="GeneID" id="98306983"/>
<keyword evidence="4" id="KW-1185">Reference proteome</keyword>
<dbReference type="InterPro" id="IPR048375">
    <property type="entry name" value="YtxK-like_N"/>
</dbReference>
<evidence type="ECO:0000313" key="4">
    <source>
        <dbReference type="Proteomes" id="UP000051166"/>
    </source>
</evidence>
<dbReference type="AlphaFoldDB" id="A0A0R1VC31"/>
<feature type="domain" description="YtxK-like N-terminal helical" evidence="2">
    <location>
        <begin position="10"/>
        <end position="87"/>
    </location>
</feature>
<evidence type="ECO:0000259" key="2">
    <source>
        <dbReference type="Pfam" id="PF21106"/>
    </source>
</evidence>
<gene>
    <name evidence="3" type="ORF">FD50_GL000857</name>
</gene>
<dbReference type="GO" id="GO:0032259">
    <property type="term" value="P:methylation"/>
    <property type="evidence" value="ECO:0007669"/>
    <property type="project" value="UniProtKB-KW"/>
</dbReference>
<dbReference type="InterPro" id="IPR003356">
    <property type="entry name" value="DNA_methylase_A-5"/>
</dbReference>
<dbReference type="PIRSF" id="PIRSF026567">
    <property type="entry name" value="Adenine_mtase_bact_prd"/>
    <property type="match status" value="1"/>
</dbReference>
<dbReference type="PATRIC" id="fig|1423801.4.peg.870"/>
<organism evidence="3 4">
    <name type="scientific">Liquorilactobacillus satsumensis DSM 16230 = JCM 12392</name>
    <dbReference type="NCBI Taxonomy" id="1423801"/>
    <lineage>
        <taxon>Bacteria</taxon>
        <taxon>Bacillati</taxon>
        <taxon>Bacillota</taxon>
        <taxon>Bacilli</taxon>
        <taxon>Lactobacillales</taxon>
        <taxon>Lactobacillaceae</taxon>
        <taxon>Liquorilactobacillus</taxon>
    </lineage>
</organism>
<feature type="domain" description="DNA methylase adenine-specific" evidence="1">
    <location>
        <begin position="109"/>
        <end position="296"/>
    </location>
</feature>
<dbReference type="Pfam" id="PF21106">
    <property type="entry name" value="YtxK_like"/>
    <property type="match status" value="1"/>
</dbReference>
<dbReference type="EMBL" id="AZFQ01000006">
    <property type="protein sequence ID" value="KRM00547.1"/>
    <property type="molecule type" value="Genomic_DNA"/>
</dbReference>
<proteinExistence type="predicted"/>
<evidence type="ECO:0000313" key="3">
    <source>
        <dbReference type="EMBL" id="KRM00547.1"/>
    </source>
</evidence>
<dbReference type="InterPro" id="IPR052933">
    <property type="entry name" value="DNA_Protect_Modify"/>
</dbReference>
<dbReference type="PANTHER" id="PTHR41313:SF1">
    <property type="entry name" value="DNA METHYLASE ADENINE-SPECIFIC DOMAIN-CONTAINING PROTEIN"/>
    <property type="match status" value="1"/>
</dbReference>
<dbReference type="PANTHER" id="PTHR41313">
    <property type="entry name" value="ADENINE-SPECIFIC METHYLTRANSFERASE"/>
    <property type="match status" value="1"/>
</dbReference>
<dbReference type="InterPro" id="IPR029063">
    <property type="entry name" value="SAM-dependent_MTases_sf"/>
</dbReference>
<accession>A0A0R1VC31</accession>
<dbReference type="SUPFAM" id="SSF53335">
    <property type="entry name" value="S-adenosyl-L-methionine-dependent methyltransferases"/>
    <property type="match status" value="1"/>
</dbReference>
<dbReference type="GO" id="GO:0003677">
    <property type="term" value="F:DNA binding"/>
    <property type="evidence" value="ECO:0007669"/>
    <property type="project" value="InterPro"/>
</dbReference>
<dbReference type="Gene3D" id="3.40.50.150">
    <property type="entry name" value="Vaccinia Virus protein VP39"/>
    <property type="match status" value="1"/>
</dbReference>
<dbReference type="Pfam" id="PF02384">
    <property type="entry name" value="N6_Mtase"/>
    <property type="match status" value="1"/>
</dbReference>
<dbReference type="OrthoDB" id="9788159at2"/>
<keyword evidence="3" id="KW-0808">Transferase</keyword>
<comment type="caution">
    <text evidence="3">The sequence shown here is derived from an EMBL/GenBank/DDBJ whole genome shotgun (WGS) entry which is preliminary data.</text>
</comment>
<keyword evidence="3" id="KW-0489">Methyltransferase</keyword>
<dbReference type="STRING" id="1423801.FD50_GL000857"/>
<dbReference type="Proteomes" id="UP000051166">
    <property type="component" value="Unassembled WGS sequence"/>
</dbReference>
<dbReference type="RefSeq" id="WP_056959412.1">
    <property type="nucleotide sequence ID" value="NZ_AZFQ01000006.1"/>
</dbReference>
<reference evidence="3 4" key="1">
    <citation type="journal article" date="2015" name="Genome Announc.">
        <title>Expanding the biotechnology potential of lactobacilli through comparative genomics of 213 strains and associated genera.</title>
        <authorList>
            <person name="Sun Z."/>
            <person name="Harris H.M."/>
            <person name="McCann A."/>
            <person name="Guo C."/>
            <person name="Argimon S."/>
            <person name="Zhang W."/>
            <person name="Yang X."/>
            <person name="Jeffery I.B."/>
            <person name="Cooney J.C."/>
            <person name="Kagawa T.F."/>
            <person name="Liu W."/>
            <person name="Song Y."/>
            <person name="Salvetti E."/>
            <person name="Wrobel A."/>
            <person name="Rasinkangas P."/>
            <person name="Parkhill J."/>
            <person name="Rea M.C."/>
            <person name="O'Sullivan O."/>
            <person name="Ritari J."/>
            <person name="Douillard F.P."/>
            <person name="Paul Ross R."/>
            <person name="Yang R."/>
            <person name="Briner A.E."/>
            <person name="Felis G.E."/>
            <person name="de Vos W.M."/>
            <person name="Barrangou R."/>
            <person name="Klaenhammer T.R."/>
            <person name="Caufield P.W."/>
            <person name="Cui Y."/>
            <person name="Zhang H."/>
            <person name="O'Toole P.W."/>
        </authorList>
    </citation>
    <scope>NUCLEOTIDE SEQUENCE [LARGE SCALE GENOMIC DNA]</scope>
    <source>
        <strain evidence="3 4">DSM 16230</strain>
    </source>
</reference>